<dbReference type="PRINTS" id="PR00862">
    <property type="entry name" value="PROLIGOPTASE"/>
</dbReference>
<sequence>MKLRLRRLTAGFTVSLSVGIMVLTGCSQMNVEPVPTSQIDYPPTRTSNTIDMYHGVQVADPYRWLEQMDSPEVQEWIRNQNQFSNPYLQELPTRELFKQRLTTLWNYERMSTPFRKGSRYFFYRNDGLQNQSVLYVSEDLNRPARVLIDPNQFSTDGTVALSRIYLSSKANYVAYGVSDGGSDWVNFKVRSVNTGEDLDTFISGTKFTNLAWLPDESGFFYSRYPTNQDGRADDQQPVQIYFHLLGTPQERDILVYGIDDERPINPYPQLSNDGRFLIANLWEGYFSNAVHVLNRSIEDAQWQPLFDDWDALYNVIATDGNIFYVSTTHEAPTGRVIAVDINRPEPQHWQEIIPAKETTLDSVSYVGGRFFANYLKDAQSHVEVYSAHGRHLRTLDLPGIGSVQGFTGDPEHMETFFTLTTFTQPGNIYHYDIATGRTKLHHSTEINTDLAGYVTEQVFYTSKDGTRVPMFIVRHRDTKLDSSNPVLLYGYGGFGVSLTPSFSVARTAWLEQGGIVAIPNLRGGGEYGDAWHRAGTKLNKQNVFDDFIAAAEYLIAQGYTQPSKLAIQGGSNGGLLVAAAMLQRPELFAVALPAVGVLDMLRYHTPSANARAWSSDFGLSENADEFAALLAYSPVHNTRRGICYPATLITTGDHDDRVVPWHSYKFAAVLQRDQGCDNPVLLRVETRAGHGAGTPTWMAIEQIADQWAFMHKYLGMDEAEKE</sequence>
<feature type="domain" description="Peptidase S9A N-terminal" evidence="8">
    <location>
        <begin position="42"/>
        <end position="440"/>
    </location>
</feature>
<evidence type="ECO:0000256" key="1">
    <source>
        <dbReference type="ARBA" id="ARBA00001070"/>
    </source>
</evidence>
<dbReference type="EC" id="3.4.21.26" evidence="3"/>
<keyword evidence="10" id="KW-1185">Reference proteome</keyword>
<dbReference type="PANTHER" id="PTHR42881:SF2">
    <property type="entry name" value="PROLYL ENDOPEPTIDASE"/>
    <property type="match status" value="1"/>
</dbReference>
<feature type="domain" description="Peptidase S9 prolyl oligopeptidase catalytic" evidence="7">
    <location>
        <begin position="500"/>
        <end position="716"/>
    </location>
</feature>
<proteinExistence type="inferred from homology"/>
<dbReference type="GO" id="GO:0005829">
    <property type="term" value="C:cytosol"/>
    <property type="evidence" value="ECO:0007669"/>
    <property type="project" value="TreeGrafter"/>
</dbReference>
<dbReference type="InterPro" id="IPR051167">
    <property type="entry name" value="Prolyl_oligopep/macrocyclase"/>
</dbReference>
<dbReference type="InterPro" id="IPR002471">
    <property type="entry name" value="Pept_S9_AS"/>
</dbReference>
<evidence type="ECO:0000256" key="4">
    <source>
        <dbReference type="ARBA" id="ARBA00022670"/>
    </source>
</evidence>
<dbReference type="InterPro" id="IPR029058">
    <property type="entry name" value="AB_hydrolase_fold"/>
</dbReference>
<reference evidence="9 10" key="1">
    <citation type="journal article" date="2011" name="Front. Microbiol.">
        <title>Genomic signatures of strain selection and enhancement in Bacillus atrophaeus var. globigii, a historical biowarfare simulant.</title>
        <authorList>
            <person name="Gibbons H.S."/>
            <person name="Broomall S.M."/>
            <person name="McNew L.A."/>
            <person name="Daligault H."/>
            <person name="Chapman C."/>
            <person name="Bruce D."/>
            <person name="Karavis M."/>
            <person name="Krepps M."/>
            <person name="McGregor P.A."/>
            <person name="Hong C."/>
            <person name="Park K.H."/>
            <person name="Akmal A."/>
            <person name="Feldman A."/>
            <person name="Lin J.S."/>
            <person name="Chang W.E."/>
            <person name="Higgs B.W."/>
            <person name="Demirev P."/>
            <person name="Lindquist J."/>
            <person name="Liem A."/>
            <person name="Fochler E."/>
            <person name="Read T.D."/>
            <person name="Tapia R."/>
            <person name="Johnson S."/>
            <person name="Bishop-Lilly K.A."/>
            <person name="Detter C."/>
            <person name="Han C."/>
            <person name="Sozhamannan S."/>
            <person name="Rosenzweig C.N."/>
            <person name="Skowronski E.W."/>
        </authorList>
    </citation>
    <scope>NUCLEOTIDE SEQUENCE [LARGE SCALE GENOMIC DNA]</scope>
    <source>
        <strain evidence="9 10">AK5</strain>
    </source>
</reference>
<comment type="similarity">
    <text evidence="2">Belongs to the peptidase S9A family.</text>
</comment>
<keyword evidence="5" id="KW-0378">Hydrolase</keyword>
<keyword evidence="4" id="KW-0645">Protease</keyword>
<accession>A0A432VQ58</accession>
<evidence type="ECO:0000256" key="2">
    <source>
        <dbReference type="ARBA" id="ARBA00005228"/>
    </source>
</evidence>
<evidence type="ECO:0000313" key="9">
    <source>
        <dbReference type="EMBL" id="RUO18346.1"/>
    </source>
</evidence>
<dbReference type="RefSeq" id="WP_126794030.1">
    <property type="nucleotide sequence ID" value="NZ_PIPI01000009.1"/>
</dbReference>
<protein>
    <recommendedName>
        <fullName evidence="3">prolyl oligopeptidase</fullName>
        <ecNumber evidence="3">3.4.21.26</ecNumber>
    </recommendedName>
</protein>
<dbReference type="InterPro" id="IPR001375">
    <property type="entry name" value="Peptidase_S9_cat"/>
</dbReference>
<evidence type="ECO:0000256" key="5">
    <source>
        <dbReference type="ARBA" id="ARBA00022801"/>
    </source>
</evidence>
<dbReference type="InterPro" id="IPR023302">
    <property type="entry name" value="Pept_S9A_N"/>
</dbReference>
<dbReference type="GO" id="GO:0004252">
    <property type="term" value="F:serine-type endopeptidase activity"/>
    <property type="evidence" value="ECO:0007669"/>
    <property type="project" value="UniProtKB-EC"/>
</dbReference>
<keyword evidence="6" id="KW-0720">Serine protease</keyword>
<comment type="caution">
    <text evidence="9">The sequence shown here is derived from an EMBL/GenBank/DDBJ whole genome shotgun (WGS) entry which is preliminary data.</text>
</comment>
<dbReference type="FunFam" id="3.40.50.1820:FF:000005">
    <property type="entry name" value="Prolyl endopeptidase"/>
    <property type="match status" value="1"/>
</dbReference>
<dbReference type="Proteomes" id="UP000288212">
    <property type="component" value="Unassembled WGS sequence"/>
</dbReference>
<name>A0A432VQ58_9GAMM</name>
<dbReference type="OrthoDB" id="9801421at2"/>
<dbReference type="SUPFAM" id="SSF53474">
    <property type="entry name" value="alpha/beta-Hydrolases"/>
    <property type="match status" value="1"/>
</dbReference>
<organism evidence="9 10">
    <name type="scientific">Aliidiomarina haloalkalitolerans</name>
    <dbReference type="NCBI Taxonomy" id="859059"/>
    <lineage>
        <taxon>Bacteria</taxon>
        <taxon>Pseudomonadati</taxon>
        <taxon>Pseudomonadota</taxon>
        <taxon>Gammaproteobacteria</taxon>
        <taxon>Alteromonadales</taxon>
        <taxon>Idiomarinaceae</taxon>
        <taxon>Aliidiomarina</taxon>
    </lineage>
</organism>
<dbReference type="GO" id="GO:0070012">
    <property type="term" value="F:oligopeptidase activity"/>
    <property type="evidence" value="ECO:0007669"/>
    <property type="project" value="TreeGrafter"/>
</dbReference>
<evidence type="ECO:0000256" key="3">
    <source>
        <dbReference type="ARBA" id="ARBA00011897"/>
    </source>
</evidence>
<gene>
    <name evidence="9" type="ORF">CWE06_10835</name>
</gene>
<dbReference type="Pfam" id="PF00326">
    <property type="entry name" value="Peptidase_S9"/>
    <property type="match status" value="1"/>
</dbReference>
<evidence type="ECO:0000259" key="7">
    <source>
        <dbReference type="Pfam" id="PF00326"/>
    </source>
</evidence>
<dbReference type="Gene3D" id="3.40.50.1820">
    <property type="entry name" value="alpha/beta hydrolase"/>
    <property type="match status" value="1"/>
</dbReference>
<dbReference type="InterPro" id="IPR002470">
    <property type="entry name" value="Peptidase_S9A"/>
</dbReference>
<dbReference type="PROSITE" id="PS00708">
    <property type="entry name" value="PRO_ENDOPEP_SER"/>
    <property type="match status" value="1"/>
</dbReference>
<dbReference type="EMBL" id="PIPI01000009">
    <property type="protein sequence ID" value="RUO18346.1"/>
    <property type="molecule type" value="Genomic_DNA"/>
</dbReference>
<dbReference type="PROSITE" id="PS51257">
    <property type="entry name" value="PROKAR_LIPOPROTEIN"/>
    <property type="match status" value="1"/>
</dbReference>
<comment type="catalytic activity">
    <reaction evidence="1">
        <text>Hydrolysis of Pro-|-Xaa &gt;&gt; Ala-|-Xaa in oligopeptides.</text>
        <dbReference type="EC" id="3.4.21.26"/>
    </reaction>
</comment>
<dbReference type="Gene3D" id="2.130.10.120">
    <property type="entry name" value="Prolyl oligopeptidase, N-terminal domain"/>
    <property type="match status" value="1"/>
</dbReference>
<dbReference type="PANTHER" id="PTHR42881">
    <property type="entry name" value="PROLYL ENDOPEPTIDASE"/>
    <property type="match status" value="1"/>
</dbReference>
<dbReference type="SUPFAM" id="SSF50993">
    <property type="entry name" value="Peptidase/esterase 'gauge' domain"/>
    <property type="match status" value="1"/>
</dbReference>
<dbReference type="GO" id="GO:0006508">
    <property type="term" value="P:proteolysis"/>
    <property type="evidence" value="ECO:0007669"/>
    <property type="project" value="UniProtKB-KW"/>
</dbReference>
<dbReference type="AlphaFoldDB" id="A0A432VQ58"/>
<evidence type="ECO:0000313" key="10">
    <source>
        <dbReference type="Proteomes" id="UP000288212"/>
    </source>
</evidence>
<evidence type="ECO:0000256" key="6">
    <source>
        <dbReference type="ARBA" id="ARBA00022825"/>
    </source>
</evidence>
<evidence type="ECO:0000259" key="8">
    <source>
        <dbReference type="Pfam" id="PF02897"/>
    </source>
</evidence>
<dbReference type="Pfam" id="PF02897">
    <property type="entry name" value="Peptidase_S9_N"/>
    <property type="match status" value="1"/>
</dbReference>